<evidence type="ECO:0000259" key="7">
    <source>
        <dbReference type="PROSITE" id="PS50405"/>
    </source>
</evidence>
<gene>
    <name evidence="8" type="ORF">EVOR1521_LOCUS15577</name>
</gene>
<dbReference type="EMBL" id="CAUJNA010002001">
    <property type="protein sequence ID" value="CAJ1390075.1"/>
    <property type="molecule type" value="Genomic_DNA"/>
</dbReference>
<evidence type="ECO:0000313" key="9">
    <source>
        <dbReference type="Proteomes" id="UP001178507"/>
    </source>
</evidence>
<keyword evidence="4" id="KW-0808">Transferase</keyword>
<dbReference type="EC" id="2.5.1.18" evidence="3"/>
<dbReference type="PANTHER" id="PTHR11571">
    <property type="entry name" value="GLUTATHIONE S-TRANSFERASE"/>
    <property type="match status" value="1"/>
</dbReference>
<organism evidence="8 9">
    <name type="scientific">Effrenium voratum</name>
    <dbReference type="NCBI Taxonomy" id="2562239"/>
    <lineage>
        <taxon>Eukaryota</taxon>
        <taxon>Sar</taxon>
        <taxon>Alveolata</taxon>
        <taxon>Dinophyceae</taxon>
        <taxon>Suessiales</taxon>
        <taxon>Symbiodiniaceae</taxon>
        <taxon>Effrenium</taxon>
    </lineage>
</organism>
<evidence type="ECO:0000256" key="3">
    <source>
        <dbReference type="ARBA" id="ARBA00012452"/>
    </source>
</evidence>
<dbReference type="SFLD" id="SFLDS00019">
    <property type="entry name" value="Glutathione_Transferase_(cytos"/>
    <property type="match status" value="1"/>
</dbReference>
<sequence length="229" mass="26354">MELGYWQIRGLGAVFRMILEYKEAKYEDKQYADGESWFKLRKPQIQAMNPLANLPYLVDGESCVCQTNAILTYLGEKFSLNGESPAQKIRTEELLCEIYDVRNSVIDMVYPFKQVCRNQEEYEAKAKAQTGNPPFAKFEAILGFKDNASGGKWFVLKDGPGVADFHIWEMLDQHKMMAERLGSPDIFTNFPKCKAFYESFKALPTLQKYFASESYKLDANNKMANCYFP</sequence>
<dbReference type="InterPro" id="IPR004045">
    <property type="entry name" value="Glutathione_S-Trfase_N"/>
</dbReference>
<keyword evidence="9" id="KW-1185">Reference proteome</keyword>
<dbReference type="Proteomes" id="UP001178507">
    <property type="component" value="Unassembled WGS sequence"/>
</dbReference>
<comment type="similarity">
    <text evidence="2">Belongs to the GST superfamily. Mu family.</text>
</comment>
<comment type="catalytic activity">
    <reaction evidence="5">
        <text>RX + glutathione = an S-substituted glutathione + a halide anion + H(+)</text>
        <dbReference type="Rhea" id="RHEA:16437"/>
        <dbReference type="ChEBI" id="CHEBI:15378"/>
        <dbReference type="ChEBI" id="CHEBI:16042"/>
        <dbReference type="ChEBI" id="CHEBI:17792"/>
        <dbReference type="ChEBI" id="CHEBI:57925"/>
        <dbReference type="ChEBI" id="CHEBI:90779"/>
        <dbReference type="EC" id="2.5.1.18"/>
    </reaction>
</comment>
<dbReference type="InterPro" id="IPR004046">
    <property type="entry name" value="GST_C"/>
</dbReference>
<evidence type="ECO:0000259" key="6">
    <source>
        <dbReference type="PROSITE" id="PS50404"/>
    </source>
</evidence>
<dbReference type="InterPro" id="IPR036249">
    <property type="entry name" value="Thioredoxin-like_sf"/>
</dbReference>
<comment type="function">
    <text evidence="1">Conjugation of reduced glutathione to a wide number of exogenous and endogenous hydrophobic electrophiles.</text>
</comment>
<dbReference type="AlphaFoldDB" id="A0AA36INP8"/>
<feature type="domain" description="GST C-terminal" evidence="7">
    <location>
        <begin position="84"/>
        <end position="229"/>
    </location>
</feature>
<dbReference type="Gene3D" id="1.20.1050.10">
    <property type="match status" value="1"/>
</dbReference>
<feature type="domain" description="GST N-terminal" evidence="6">
    <location>
        <begin position="1"/>
        <end position="82"/>
    </location>
</feature>
<dbReference type="InterPro" id="IPR036282">
    <property type="entry name" value="Glutathione-S-Trfase_C_sf"/>
</dbReference>
<evidence type="ECO:0000256" key="2">
    <source>
        <dbReference type="ARBA" id="ARBA00005861"/>
    </source>
</evidence>
<dbReference type="PROSITE" id="PS50404">
    <property type="entry name" value="GST_NTER"/>
    <property type="match status" value="1"/>
</dbReference>
<proteinExistence type="inferred from homology"/>
<dbReference type="InterPro" id="IPR040079">
    <property type="entry name" value="Glutathione_S-Trfase"/>
</dbReference>
<name>A0AA36INP8_9DINO</name>
<dbReference type="Pfam" id="PF14497">
    <property type="entry name" value="GST_C_3"/>
    <property type="match status" value="1"/>
</dbReference>
<dbReference type="Pfam" id="PF02798">
    <property type="entry name" value="GST_N"/>
    <property type="match status" value="1"/>
</dbReference>
<evidence type="ECO:0000256" key="5">
    <source>
        <dbReference type="ARBA" id="ARBA00047960"/>
    </source>
</evidence>
<dbReference type="SUPFAM" id="SSF52833">
    <property type="entry name" value="Thioredoxin-like"/>
    <property type="match status" value="1"/>
</dbReference>
<evidence type="ECO:0000256" key="1">
    <source>
        <dbReference type="ARBA" id="ARBA00003701"/>
    </source>
</evidence>
<dbReference type="PANTHER" id="PTHR11571:SF222">
    <property type="entry name" value="GLUTATHIONE TRANSFERASE"/>
    <property type="match status" value="1"/>
</dbReference>
<dbReference type="PROSITE" id="PS50405">
    <property type="entry name" value="GST_CTER"/>
    <property type="match status" value="1"/>
</dbReference>
<protein>
    <recommendedName>
        <fullName evidence="3">glutathione transferase</fullName>
        <ecNumber evidence="3">2.5.1.18</ecNumber>
    </recommendedName>
</protein>
<comment type="caution">
    <text evidence="8">The sequence shown here is derived from an EMBL/GenBank/DDBJ whole genome shotgun (WGS) entry which is preliminary data.</text>
</comment>
<evidence type="ECO:0000256" key="4">
    <source>
        <dbReference type="ARBA" id="ARBA00022679"/>
    </source>
</evidence>
<dbReference type="InterPro" id="IPR010987">
    <property type="entry name" value="Glutathione-S-Trfase_C-like"/>
</dbReference>
<evidence type="ECO:0000313" key="8">
    <source>
        <dbReference type="EMBL" id="CAJ1390075.1"/>
    </source>
</evidence>
<dbReference type="InterPro" id="IPR050213">
    <property type="entry name" value="GST_superfamily"/>
</dbReference>
<dbReference type="SUPFAM" id="SSF47616">
    <property type="entry name" value="GST C-terminal domain-like"/>
    <property type="match status" value="1"/>
</dbReference>
<dbReference type="GO" id="GO:0004364">
    <property type="term" value="F:glutathione transferase activity"/>
    <property type="evidence" value="ECO:0007669"/>
    <property type="project" value="UniProtKB-EC"/>
</dbReference>
<dbReference type="GO" id="GO:0006749">
    <property type="term" value="P:glutathione metabolic process"/>
    <property type="evidence" value="ECO:0007669"/>
    <property type="project" value="TreeGrafter"/>
</dbReference>
<dbReference type="Gene3D" id="3.40.30.10">
    <property type="entry name" value="Glutaredoxin"/>
    <property type="match status" value="1"/>
</dbReference>
<reference evidence="8" key="1">
    <citation type="submission" date="2023-08" db="EMBL/GenBank/DDBJ databases">
        <authorList>
            <person name="Chen Y."/>
            <person name="Shah S."/>
            <person name="Dougan E. K."/>
            <person name="Thang M."/>
            <person name="Chan C."/>
        </authorList>
    </citation>
    <scope>NUCLEOTIDE SEQUENCE</scope>
</reference>
<accession>A0AA36INP8</accession>